<dbReference type="GO" id="GO:0006364">
    <property type="term" value="P:rRNA processing"/>
    <property type="evidence" value="ECO:0007669"/>
    <property type="project" value="UniProtKB-KW"/>
</dbReference>
<dbReference type="EMBL" id="CAJVPI010000215">
    <property type="protein sequence ID" value="CAG8502189.1"/>
    <property type="molecule type" value="Genomic_DNA"/>
</dbReference>
<dbReference type="PANTHER" id="PTHR21250">
    <property type="entry name" value="PRE-RRNA-PROCESSING PROTEIN TSR2 HOMOLOG"/>
    <property type="match status" value="1"/>
</dbReference>
<evidence type="ECO:0000313" key="4">
    <source>
        <dbReference type="Proteomes" id="UP000789739"/>
    </source>
</evidence>
<accession>A0A9N8ZP40</accession>
<reference evidence="3" key="1">
    <citation type="submission" date="2021-06" db="EMBL/GenBank/DDBJ databases">
        <authorList>
            <person name="Kallberg Y."/>
            <person name="Tangrot J."/>
            <person name="Rosling A."/>
        </authorList>
    </citation>
    <scope>NUCLEOTIDE SEQUENCE</scope>
    <source>
        <strain evidence="3">BR232B</strain>
    </source>
</reference>
<dbReference type="InterPro" id="IPR019398">
    <property type="entry name" value="Pre-rRNA_process_TSR2"/>
</dbReference>
<evidence type="ECO:0000256" key="1">
    <source>
        <dbReference type="ARBA" id="ARBA00006524"/>
    </source>
</evidence>
<gene>
    <name evidence="3" type="ORF">PBRASI_LOCUS2666</name>
</gene>
<proteinExistence type="inferred from homology"/>
<evidence type="ECO:0000256" key="2">
    <source>
        <dbReference type="ARBA" id="ARBA00022552"/>
    </source>
</evidence>
<sequence>MASALFAEGVYKLFKTWTALNLAVENLWGGVDSEDKRDWFVGVVVEYYEKNGQRTDPFDVEQILEQVMSDEFSTILEDDSAYQIAQTLSRMYTECLTNKSTIIDNLRAKQSSRPTGHSYWVLSMRFAMDAVREKNKFPPHVGVSREYDTSRGSLVLNCLNAC</sequence>
<evidence type="ECO:0000313" key="3">
    <source>
        <dbReference type="EMBL" id="CAG8502189.1"/>
    </source>
</evidence>
<keyword evidence="4" id="KW-1185">Reference proteome</keyword>
<organism evidence="3 4">
    <name type="scientific">Paraglomus brasilianum</name>
    <dbReference type="NCBI Taxonomy" id="144538"/>
    <lineage>
        <taxon>Eukaryota</taxon>
        <taxon>Fungi</taxon>
        <taxon>Fungi incertae sedis</taxon>
        <taxon>Mucoromycota</taxon>
        <taxon>Glomeromycotina</taxon>
        <taxon>Glomeromycetes</taxon>
        <taxon>Paraglomerales</taxon>
        <taxon>Paraglomeraceae</taxon>
        <taxon>Paraglomus</taxon>
    </lineage>
</organism>
<dbReference type="Proteomes" id="UP000789739">
    <property type="component" value="Unassembled WGS sequence"/>
</dbReference>
<dbReference type="OrthoDB" id="263560at2759"/>
<keyword evidence="2" id="KW-0698">rRNA processing</keyword>
<comment type="caution">
    <text evidence="3">The sequence shown here is derived from an EMBL/GenBank/DDBJ whole genome shotgun (WGS) entry which is preliminary data.</text>
</comment>
<dbReference type="Pfam" id="PF10273">
    <property type="entry name" value="WGG"/>
    <property type="match status" value="1"/>
</dbReference>
<protein>
    <submittedName>
        <fullName evidence="3">873_t:CDS:1</fullName>
    </submittedName>
</protein>
<comment type="similarity">
    <text evidence="1">Belongs to the TSR2 family.</text>
</comment>
<dbReference type="AlphaFoldDB" id="A0A9N8ZP40"/>
<name>A0A9N8ZP40_9GLOM</name>